<dbReference type="EMBL" id="ABVL01000022">
    <property type="protein sequence ID" value="EDY17190.1"/>
    <property type="molecule type" value="Genomic_DNA"/>
</dbReference>
<dbReference type="AlphaFoldDB" id="B4D8G8"/>
<protein>
    <submittedName>
        <fullName evidence="2">3-hydroxybutyrate dehydrogenase</fullName>
    </submittedName>
</protein>
<dbReference type="STRING" id="497964.CfE428DRAFT_5208"/>
<dbReference type="GO" id="GO:0032787">
    <property type="term" value="P:monocarboxylic acid metabolic process"/>
    <property type="evidence" value="ECO:0007669"/>
    <property type="project" value="UniProtKB-ARBA"/>
</dbReference>
<dbReference type="InterPro" id="IPR020904">
    <property type="entry name" value="Sc_DH/Rdtase_CS"/>
</dbReference>
<comment type="similarity">
    <text evidence="1">Belongs to the short-chain dehydrogenases/reductases (SDR) family.</text>
</comment>
<dbReference type="Gene3D" id="3.40.50.720">
    <property type="entry name" value="NAD(P)-binding Rossmann-like Domain"/>
    <property type="match status" value="1"/>
</dbReference>
<evidence type="ECO:0000313" key="2">
    <source>
        <dbReference type="EMBL" id="EDY17190.1"/>
    </source>
</evidence>
<dbReference type="PANTHER" id="PTHR42879:SF2">
    <property type="entry name" value="3-OXOACYL-[ACYL-CARRIER-PROTEIN] REDUCTASE FABG"/>
    <property type="match status" value="1"/>
</dbReference>
<dbReference type="eggNOG" id="COG1028">
    <property type="taxonomic scope" value="Bacteria"/>
</dbReference>
<evidence type="ECO:0000256" key="1">
    <source>
        <dbReference type="ARBA" id="ARBA00006484"/>
    </source>
</evidence>
<dbReference type="InterPro" id="IPR036291">
    <property type="entry name" value="NAD(P)-bd_dom_sf"/>
</dbReference>
<dbReference type="PRINTS" id="PR00081">
    <property type="entry name" value="GDHRDH"/>
</dbReference>
<name>B4D8G8_9BACT</name>
<evidence type="ECO:0000313" key="3">
    <source>
        <dbReference type="Proteomes" id="UP000005824"/>
    </source>
</evidence>
<sequence>MKHHDRNILITGAGSGLGRGIGATLARAGHTIFATDLNLDAAEETVKQIHAAGGHASAFALDVTSEESIGQLLAELGDTRVDVLINNAGLQHVAGIEEYPVEKWDLLNDVMLKGTFLMTRAVLPGMRAHHFGRIIHIGSIHSLIASPYKSAYTAAKHALLGFSKVLALETGGVDITSNTICPAYIRTPLVDAQIAGQARTRGISEDEVIDKVMLAPMPKKAFITFEEVAAAIEYLISPLARNVTGQAIAIDGGWTAQ</sequence>
<dbReference type="Pfam" id="PF13561">
    <property type="entry name" value="adh_short_C2"/>
    <property type="match status" value="1"/>
</dbReference>
<dbReference type="RefSeq" id="WP_006982529.1">
    <property type="nucleotide sequence ID" value="NZ_ABVL01000022.1"/>
</dbReference>
<dbReference type="InterPro" id="IPR002347">
    <property type="entry name" value="SDR_fam"/>
</dbReference>
<comment type="caution">
    <text evidence="2">The sequence shown here is derived from an EMBL/GenBank/DDBJ whole genome shotgun (WGS) entry which is preliminary data.</text>
</comment>
<dbReference type="NCBIfam" id="TIGR01963">
    <property type="entry name" value="PHB_DH"/>
    <property type="match status" value="1"/>
</dbReference>
<dbReference type="NCBIfam" id="NF009093">
    <property type="entry name" value="PRK12429.1"/>
    <property type="match status" value="1"/>
</dbReference>
<keyword evidence="3" id="KW-1185">Reference proteome</keyword>
<accession>B4D8G8</accession>
<gene>
    <name evidence="2" type="ORF">CfE428DRAFT_5208</name>
</gene>
<dbReference type="FunFam" id="3.40.50.720:FF:000084">
    <property type="entry name" value="Short-chain dehydrogenase reductase"/>
    <property type="match status" value="1"/>
</dbReference>
<dbReference type="InterPro" id="IPR011294">
    <property type="entry name" value="3-OHbutyrate_DH"/>
</dbReference>
<dbReference type="PANTHER" id="PTHR42879">
    <property type="entry name" value="3-OXOACYL-(ACYL-CARRIER-PROTEIN) REDUCTASE"/>
    <property type="match status" value="1"/>
</dbReference>
<organism evidence="2 3">
    <name type="scientific">Chthoniobacter flavus Ellin428</name>
    <dbReference type="NCBI Taxonomy" id="497964"/>
    <lineage>
        <taxon>Bacteria</taxon>
        <taxon>Pseudomonadati</taxon>
        <taxon>Verrucomicrobiota</taxon>
        <taxon>Spartobacteria</taxon>
        <taxon>Chthoniobacterales</taxon>
        <taxon>Chthoniobacteraceae</taxon>
        <taxon>Chthoniobacter</taxon>
    </lineage>
</organism>
<dbReference type="Proteomes" id="UP000005824">
    <property type="component" value="Unassembled WGS sequence"/>
</dbReference>
<dbReference type="InterPro" id="IPR050259">
    <property type="entry name" value="SDR"/>
</dbReference>
<dbReference type="PRINTS" id="PR00080">
    <property type="entry name" value="SDRFAMILY"/>
</dbReference>
<reference evidence="2 3" key="1">
    <citation type="journal article" date="2011" name="J. Bacteriol.">
        <title>Genome sequence of Chthoniobacter flavus Ellin428, an aerobic heterotrophic soil bacterium.</title>
        <authorList>
            <person name="Kant R."/>
            <person name="van Passel M.W."/>
            <person name="Palva A."/>
            <person name="Lucas S."/>
            <person name="Lapidus A."/>
            <person name="Glavina Del Rio T."/>
            <person name="Dalin E."/>
            <person name="Tice H."/>
            <person name="Bruce D."/>
            <person name="Goodwin L."/>
            <person name="Pitluck S."/>
            <person name="Larimer F.W."/>
            <person name="Land M.L."/>
            <person name="Hauser L."/>
            <person name="Sangwan P."/>
            <person name="de Vos W.M."/>
            <person name="Janssen P.H."/>
            <person name="Smidt H."/>
        </authorList>
    </citation>
    <scope>NUCLEOTIDE SEQUENCE [LARGE SCALE GENOMIC DNA]</scope>
    <source>
        <strain evidence="2 3">Ellin428</strain>
    </source>
</reference>
<proteinExistence type="inferred from homology"/>
<dbReference type="PROSITE" id="PS00061">
    <property type="entry name" value="ADH_SHORT"/>
    <property type="match status" value="1"/>
</dbReference>
<dbReference type="GO" id="GO:0003858">
    <property type="term" value="F:3-hydroxybutyrate dehydrogenase activity"/>
    <property type="evidence" value="ECO:0007669"/>
    <property type="project" value="InterPro"/>
</dbReference>
<dbReference type="InParanoid" id="B4D8G8"/>
<dbReference type="SUPFAM" id="SSF51735">
    <property type="entry name" value="NAD(P)-binding Rossmann-fold domains"/>
    <property type="match status" value="1"/>
</dbReference>